<protein>
    <submittedName>
        <fullName evidence="1">Uncharacterized protein</fullName>
    </submittedName>
</protein>
<reference evidence="1 2" key="1">
    <citation type="submission" date="2017-10" db="EMBL/GenBank/DDBJ databases">
        <title>Genomics of the genus Arcobacter.</title>
        <authorList>
            <person name="Perez-Cataluna A."/>
            <person name="Figueras M.J."/>
        </authorList>
    </citation>
    <scope>NUCLEOTIDE SEQUENCE [LARGE SCALE GENOMIC DNA]</scope>
    <source>
        <strain evidence="1 2">CECT 9230</strain>
    </source>
</reference>
<evidence type="ECO:0000313" key="2">
    <source>
        <dbReference type="Proteomes" id="UP000252669"/>
    </source>
</evidence>
<dbReference type="RefSeq" id="WP_113893859.1">
    <property type="nucleotide sequence ID" value="NZ_JANJGA010000006.1"/>
</dbReference>
<dbReference type="EMBL" id="PDKB01000006">
    <property type="protein sequence ID" value="RBQ29347.1"/>
    <property type="molecule type" value="Genomic_DNA"/>
</dbReference>
<accession>A0A366MTG3</accession>
<sequence>MPSYKRYLVYFFIISFFASCSLKEQTINEEKKVKEFIQVESKPFDFEDYYVMYALEMENIRMYETAGDIYLKLFENTNKYEYLAQYTTIATQFQDYEAVKEQIEKYLLPNIKEEELLIRLYGFALLRLEDYDKALEEALKLTNLYKSSINYELLGAIYASKGEFNNSYSALQEALKYEASVTVMQTITSLEFFNLNKKEEAIKNLKDYLPKSEYNLNIALQLLAFYDSLGQKDNIKNLLKDMFLYYKNSEDALQLNKTVGFMFQNFEVNELILFLEQNNIEDDLLLELYKRTNQIQKAYELLDKLYKSSSNIDYLGQQAIIEFELAEDKKSSLNSVIKKFDTILETSTNPIYQNYLAYLLIDYDIDINKGLILVKKALEQDPTNIAFIDTLAWGEYKIKNCKEAFKNMKQIVDEIGLEDEEIKFHWEKIKECKK</sequence>
<dbReference type="AlphaFoldDB" id="A0A366MTG3"/>
<name>A0A366MTG3_9BACT</name>
<dbReference type="OrthoDB" id="9766710at2"/>
<dbReference type="Proteomes" id="UP000252669">
    <property type="component" value="Unassembled WGS sequence"/>
</dbReference>
<proteinExistence type="predicted"/>
<dbReference type="Gene3D" id="1.25.40.10">
    <property type="entry name" value="Tetratricopeptide repeat domain"/>
    <property type="match status" value="1"/>
</dbReference>
<dbReference type="InterPro" id="IPR011990">
    <property type="entry name" value="TPR-like_helical_dom_sf"/>
</dbReference>
<gene>
    <name evidence="1" type="ORF">CRU91_04500</name>
</gene>
<evidence type="ECO:0000313" key="1">
    <source>
        <dbReference type="EMBL" id="RBQ29347.1"/>
    </source>
</evidence>
<keyword evidence="2" id="KW-1185">Reference proteome</keyword>
<comment type="caution">
    <text evidence="1">The sequence shown here is derived from an EMBL/GenBank/DDBJ whole genome shotgun (WGS) entry which is preliminary data.</text>
</comment>
<organism evidence="1 2">
    <name type="scientific">Aliarcobacter vitoriensis</name>
    <dbReference type="NCBI Taxonomy" id="2011099"/>
    <lineage>
        <taxon>Bacteria</taxon>
        <taxon>Pseudomonadati</taxon>
        <taxon>Campylobacterota</taxon>
        <taxon>Epsilonproteobacteria</taxon>
        <taxon>Campylobacterales</taxon>
        <taxon>Arcobacteraceae</taxon>
        <taxon>Aliarcobacter</taxon>
    </lineage>
</organism>
<dbReference type="SUPFAM" id="SSF48452">
    <property type="entry name" value="TPR-like"/>
    <property type="match status" value="1"/>
</dbReference>
<dbReference type="PROSITE" id="PS51257">
    <property type="entry name" value="PROKAR_LIPOPROTEIN"/>
    <property type="match status" value="1"/>
</dbReference>